<feature type="repeat" description="WD" evidence="4">
    <location>
        <begin position="264"/>
        <end position="298"/>
    </location>
</feature>
<dbReference type="InterPro" id="IPR036322">
    <property type="entry name" value="WD40_repeat_dom_sf"/>
</dbReference>
<evidence type="ECO:0000256" key="3">
    <source>
        <dbReference type="ARBA" id="ARBA00022737"/>
    </source>
</evidence>
<keyword evidence="2 4" id="KW-0853">WD repeat</keyword>
<dbReference type="PANTHER" id="PTHR19849:SF0">
    <property type="entry name" value="PHOSPHOLIPASE A-2-ACTIVATING PROTEIN"/>
    <property type="match status" value="1"/>
</dbReference>
<reference evidence="5 6" key="1">
    <citation type="submission" date="2018-08" db="EMBL/GenBank/DDBJ databases">
        <title>The draft genome squence of Brumimicrobium sp. N62.</title>
        <authorList>
            <person name="Du Z.-J."/>
            <person name="Luo H.-R."/>
        </authorList>
    </citation>
    <scope>NUCLEOTIDE SEQUENCE [LARGE SCALE GENOMIC DNA]</scope>
    <source>
        <strain evidence="5 6">N62</strain>
    </source>
</reference>
<feature type="repeat" description="WD" evidence="4">
    <location>
        <begin position="218"/>
        <end position="250"/>
    </location>
</feature>
<dbReference type="PROSITE" id="PS00678">
    <property type="entry name" value="WD_REPEATS_1"/>
    <property type="match status" value="1"/>
</dbReference>
<dbReference type="InterPro" id="IPR015943">
    <property type="entry name" value="WD40/YVTN_repeat-like_dom_sf"/>
</dbReference>
<dbReference type="Gene3D" id="2.130.10.10">
    <property type="entry name" value="YVTN repeat-like/Quinoprotein amine dehydrogenase"/>
    <property type="match status" value="2"/>
</dbReference>
<feature type="repeat" description="WD" evidence="4">
    <location>
        <begin position="178"/>
        <end position="217"/>
    </location>
</feature>
<dbReference type="PROSITE" id="PS50082">
    <property type="entry name" value="WD_REPEATS_2"/>
    <property type="match status" value="5"/>
</dbReference>
<dbReference type="Pfam" id="PF00400">
    <property type="entry name" value="WD40"/>
    <property type="match status" value="4"/>
</dbReference>
<keyword evidence="1" id="KW-0963">Cytoplasm</keyword>
<dbReference type="PANTHER" id="PTHR19849">
    <property type="entry name" value="PHOSPHOLIPASE A-2-ACTIVATING PROTEIN"/>
    <property type="match status" value="1"/>
</dbReference>
<proteinExistence type="predicted"/>
<comment type="caution">
    <text evidence="5">The sequence shown here is derived from an EMBL/GenBank/DDBJ whole genome shotgun (WGS) entry which is preliminary data.</text>
</comment>
<dbReference type="GO" id="GO:0043130">
    <property type="term" value="F:ubiquitin binding"/>
    <property type="evidence" value="ECO:0007669"/>
    <property type="project" value="TreeGrafter"/>
</dbReference>
<dbReference type="GO" id="GO:0005737">
    <property type="term" value="C:cytoplasm"/>
    <property type="evidence" value="ECO:0007669"/>
    <property type="project" value="TreeGrafter"/>
</dbReference>
<evidence type="ECO:0000256" key="1">
    <source>
        <dbReference type="ARBA" id="ARBA00022490"/>
    </source>
</evidence>
<dbReference type="GO" id="GO:0043161">
    <property type="term" value="P:proteasome-mediated ubiquitin-dependent protein catabolic process"/>
    <property type="evidence" value="ECO:0007669"/>
    <property type="project" value="TreeGrafter"/>
</dbReference>
<name>A0A3E1F033_9FLAO</name>
<dbReference type="EMBL" id="QURB01000002">
    <property type="protein sequence ID" value="RFC55165.1"/>
    <property type="molecule type" value="Genomic_DNA"/>
</dbReference>
<organism evidence="5 6">
    <name type="scientific">Brumimicrobium aurantiacum</name>
    <dbReference type="NCBI Taxonomy" id="1737063"/>
    <lineage>
        <taxon>Bacteria</taxon>
        <taxon>Pseudomonadati</taxon>
        <taxon>Bacteroidota</taxon>
        <taxon>Flavobacteriia</taxon>
        <taxon>Flavobacteriales</taxon>
        <taxon>Crocinitomicaceae</taxon>
        <taxon>Brumimicrobium</taxon>
    </lineage>
</organism>
<evidence type="ECO:0000256" key="2">
    <source>
        <dbReference type="ARBA" id="ARBA00022574"/>
    </source>
</evidence>
<evidence type="ECO:0000256" key="4">
    <source>
        <dbReference type="PROSITE-ProRule" id="PRU00221"/>
    </source>
</evidence>
<dbReference type="AlphaFoldDB" id="A0A3E1F033"/>
<dbReference type="SMART" id="SM00320">
    <property type="entry name" value="WD40"/>
    <property type="match status" value="7"/>
</dbReference>
<dbReference type="PROSITE" id="PS50294">
    <property type="entry name" value="WD_REPEATS_REGION"/>
    <property type="match status" value="2"/>
</dbReference>
<dbReference type="Proteomes" id="UP000257127">
    <property type="component" value="Unassembled WGS sequence"/>
</dbReference>
<evidence type="ECO:0000313" key="6">
    <source>
        <dbReference type="Proteomes" id="UP000257127"/>
    </source>
</evidence>
<dbReference type="SUPFAM" id="SSF50978">
    <property type="entry name" value="WD40 repeat-like"/>
    <property type="match status" value="1"/>
</dbReference>
<dbReference type="InterPro" id="IPR001680">
    <property type="entry name" value="WD40_rpt"/>
</dbReference>
<sequence>MTERRLKNINSISGHSGAIYDVIYNQSFLYTSSADRYVVKWDAKTGEQTNFAVKLEESAYNIAFSETFNILAVGTNNGGIHVIDTEKRAEVRLLKQHKSAIFALTNNPLKNHFYSGDKDGMLCVWNAQNFELLITLPFNCGKIREISIDEKGDHMVICGQDGYIRILETSFFNVIHEFKAHNDGVNCALFDEEVLFTGGKDAYIHKWNWKKEAKLASVPAHNYAIYDLEFINNKENLVSVSFDKSIKLWNKADVSIIERIEFKNKGHRHTVNRLAKINENKIATISDDRLLKIWELTD</sequence>
<feature type="repeat" description="WD" evidence="4">
    <location>
        <begin position="12"/>
        <end position="51"/>
    </location>
</feature>
<keyword evidence="6" id="KW-1185">Reference proteome</keyword>
<gene>
    <name evidence="5" type="ORF">DXU93_04915</name>
</gene>
<protein>
    <submittedName>
        <fullName evidence="5">Uncharacterized protein</fullName>
    </submittedName>
</protein>
<dbReference type="GO" id="GO:0010992">
    <property type="term" value="P:ubiquitin recycling"/>
    <property type="evidence" value="ECO:0007669"/>
    <property type="project" value="TreeGrafter"/>
</dbReference>
<keyword evidence="3" id="KW-0677">Repeat</keyword>
<dbReference type="OrthoDB" id="933690at2"/>
<feature type="repeat" description="WD" evidence="4">
    <location>
        <begin position="94"/>
        <end position="135"/>
    </location>
</feature>
<evidence type="ECO:0000313" key="5">
    <source>
        <dbReference type="EMBL" id="RFC55165.1"/>
    </source>
</evidence>
<accession>A0A3E1F033</accession>
<dbReference type="RefSeq" id="WP_116880144.1">
    <property type="nucleotide sequence ID" value="NZ_QURB01000002.1"/>
</dbReference>
<dbReference type="InterPro" id="IPR019775">
    <property type="entry name" value="WD40_repeat_CS"/>
</dbReference>